<evidence type="ECO:0000256" key="1">
    <source>
        <dbReference type="ARBA" id="ARBA00022472"/>
    </source>
</evidence>
<dbReference type="Pfam" id="PF08529">
    <property type="entry name" value="NusA_N"/>
    <property type="match status" value="1"/>
</dbReference>
<evidence type="ECO:0000256" key="7">
    <source>
        <dbReference type="HAMAP-Rule" id="MF_00945"/>
    </source>
</evidence>
<dbReference type="RefSeq" id="WP_024858391.1">
    <property type="nucleotide sequence ID" value="NZ_JEOB01000003.1"/>
</dbReference>
<accession>A0A011UE62</accession>
<keyword evidence="11" id="KW-0648">Protein biosynthesis</keyword>
<name>A0A011UE62_RUMAL</name>
<dbReference type="InterPro" id="IPR058582">
    <property type="entry name" value="KH_NusA_2nd"/>
</dbReference>
<dbReference type="GO" id="GO:0031564">
    <property type="term" value="P:transcription antitermination"/>
    <property type="evidence" value="ECO:0007669"/>
    <property type="project" value="UniProtKB-UniRule"/>
</dbReference>
<evidence type="ECO:0000256" key="5">
    <source>
        <dbReference type="ARBA" id="ARBA00023015"/>
    </source>
</evidence>
<dbReference type="Proteomes" id="UP000021369">
    <property type="component" value="Unassembled WGS sequence"/>
</dbReference>
<dbReference type="GO" id="GO:0005829">
    <property type="term" value="C:cytosol"/>
    <property type="evidence" value="ECO:0007669"/>
    <property type="project" value="TreeGrafter"/>
</dbReference>
<dbReference type="Gene3D" id="2.40.50.140">
    <property type="entry name" value="Nucleic acid-binding proteins"/>
    <property type="match status" value="1"/>
</dbReference>
<keyword evidence="3 7" id="KW-0889">Transcription antitermination</keyword>
<dbReference type="Pfam" id="PF13184">
    <property type="entry name" value="KH_NusA_1st"/>
    <property type="match status" value="1"/>
</dbReference>
<comment type="function">
    <text evidence="7">Participates in both transcription termination and antitermination.</text>
</comment>
<comment type="caution">
    <text evidence="11">The sequence shown here is derived from an EMBL/GenBank/DDBJ whole genome shotgun (WGS) entry which is preliminary data.</text>
</comment>
<dbReference type="InterPro" id="IPR036555">
    <property type="entry name" value="NusA_N_sf"/>
</dbReference>
<dbReference type="AlphaFoldDB" id="A0A011UE62"/>
<dbReference type="InterPro" id="IPR015946">
    <property type="entry name" value="KH_dom-like_a/b"/>
</dbReference>
<keyword evidence="2 7" id="KW-0963">Cytoplasm</keyword>
<dbReference type="CDD" id="cd02134">
    <property type="entry name" value="KH-II_NusA_rpt1"/>
    <property type="match status" value="1"/>
</dbReference>
<dbReference type="NCBIfam" id="TIGR01953">
    <property type="entry name" value="NusA"/>
    <property type="match status" value="1"/>
</dbReference>
<evidence type="ECO:0000256" key="3">
    <source>
        <dbReference type="ARBA" id="ARBA00022814"/>
    </source>
</evidence>
<gene>
    <name evidence="7" type="primary">nusA</name>
    <name evidence="11" type="ORF">RASY3_11310</name>
</gene>
<dbReference type="Gene3D" id="3.30.1480.10">
    <property type="entry name" value="NusA, N-terminal domain"/>
    <property type="match status" value="1"/>
</dbReference>
<sequence>MNEQFFNALTDLVNENEIDKDVLIEKIREGIIKAIKKENPESEHIRVDIEPETGKLEMCILKEVMKVMFVDDPANEIYIGEAQTYDPSIKVGDWVEIPVNPAKIGRVAAQFAKQSIKHDIKDFERNKLIEQYKDKEHEIVTATVQKVEPATGNAVITIDKNEHYFYRSEQIPGEILKEGDKIKVYIVSLGGGEKRQPVVKLSRTHKDLVKRLFELEVPEIADGTVEIKSISRTEGVRSKIAVWSKDKNVDAVGACIGPKKSRISAVVQELKGEKIDVINWVEDEAEFIAKALAPAEVLSVELLEPEVKIEHKGEEKEFERVIKKCRVIVPNNQFSLAIGNKGQNAKLAAGLTGYKIDIVPENAPESAETEEE</sequence>
<dbReference type="InterPro" id="IPR013735">
    <property type="entry name" value="TF_NusA_N"/>
</dbReference>
<comment type="subunit">
    <text evidence="7">Monomer. Binds directly to the core enzyme of the DNA-dependent RNA polymerase and to nascent RNA.</text>
</comment>
<dbReference type="HAMAP" id="MF_00945_B">
    <property type="entry name" value="NusA_B"/>
    <property type="match status" value="1"/>
</dbReference>
<comment type="similarity">
    <text evidence="7">Belongs to the NusA family.</text>
</comment>
<evidence type="ECO:0000259" key="10">
    <source>
        <dbReference type="Pfam" id="PF26594"/>
    </source>
</evidence>
<evidence type="ECO:0000256" key="6">
    <source>
        <dbReference type="ARBA" id="ARBA00023163"/>
    </source>
</evidence>
<dbReference type="Pfam" id="PF26594">
    <property type="entry name" value="KH_NusA_2nd"/>
    <property type="match status" value="1"/>
</dbReference>
<evidence type="ECO:0000259" key="9">
    <source>
        <dbReference type="Pfam" id="PF13184"/>
    </source>
</evidence>
<evidence type="ECO:0000313" key="12">
    <source>
        <dbReference type="Proteomes" id="UP000021369"/>
    </source>
</evidence>
<dbReference type="EMBL" id="JEOB01000003">
    <property type="protein sequence ID" value="EXM38909.1"/>
    <property type="molecule type" value="Genomic_DNA"/>
</dbReference>
<dbReference type="GO" id="GO:0003700">
    <property type="term" value="F:DNA-binding transcription factor activity"/>
    <property type="evidence" value="ECO:0007669"/>
    <property type="project" value="InterPro"/>
</dbReference>
<dbReference type="InterPro" id="IPR025249">
    <property type="entry name" value="TF_NusA_KH_1st"/>
</dbReference>
<evidence type="ECO:0000256" key="2">
    <source>
        <dbReference type="ARBA" id="ARBA00022490"/>
    </source>
</evidence>
<dbReference type="OrthoDB" id="9807233at2"/>
<feature type="domain" description="Transcription factor NusA N-terminal" evidence="8">
    <location>
        <begin position="5"/>
        <end position="126"/>
    </location>
</feature>
<dbReference type="Gene3D" id="3.30.300.20">
    <property type="match status" value="2"/>
</dbReference>
<dbReference type="SUPFAM" id="SSF54814">
    <property type="entry name" value="Prokaryotic type KH domain (KH-domain type II)"/>
    <property type="match status" value="2"/>
</dbReference>
<dbReference type="GO" id="GO:0006353">
    <property type="term" value="P:DNA-templated transcription termination"/>
    <property type="evidence" value="ECO:0007669"/>
    <property type="project" value="UniProtKB-UniRule"/>
</dbReference>
<comment type="subcellular location">
    <subcellularLocation>
        <location evidence="7">Cytoplasm</location>
    </subcellularLocation>
</comment>
<keyword evidence="12" id="KW-1185">Reference proteome</keyword>
<reference evidence="11 12" key="1">
    <citation type="submission" date="2013-06" db="EMBL/GenBank/DDBJ databases">
        <title>Rumen cellulosomics: divergent fiber-degrading strategies revealed by comparative genome-wide analysis of six Ruminococcal strains.</title>
        <authorList>
            <person name="Dassa B."/>
            <person name="Borovok I."/>
            <person name="Lamed R."/>
            <person name="Flint H."/>
            <person name="Yeoman C.J."/>
            <person name="White B."/>
            <person name="Bayer E.A."/>
        </authorList>
    </citation>
    <scope>NUCLEOTIDE SEQUENCE [LARGE SCALE GENOMIC DNA]</scope>
    <source>
        <strain evidence="11 12">SY3</strain>
    </source>
</reference>
<dbReference type="SUPFAM" id="SSF69705">
    <property type="entry name" value="Transcription factor NusA, N-terminal domain"/>
    <property type="match status" value="1"/>
</dbReference>
<evidence type="ECO:0000256" key="4">
    <source>
        <dbReference type="ARBA" id="ARBA00022884"/>
    </source>
</evidence>
<keyword evidence="11" id="KW-0251">Elongation factor</keyword>
<dbReference type="InterPro" id="IPR030842">
    <property type="entry name" value="TF_NusA_bacterial"/>
</dbReference>
<dbReference type="PATRIC" id="fig|1341156.4.peg.2205"/>
<dbReference type="SUPFAM" id="SSF50249">
    <property type="entry name" value="Nucleic acid-binding proteins"/>
    <property type="match status" value="1"/>
</dbReference>
<feature type="domain" description="Transcription factor NusA first KH" evidence="9">
    <location>
        <begin position="203"/>
        <end position="280"/>
    </location>
</feature>
<keyword evidence="6 7" id="KW-0804">Transcription</keyword>
<dbReference type="FunFam" id="3.30.300.20:FF:000002">
    <property type="entry name" value="Transcription termination/antitermination protein NusA"/>
    <property type="match status" value="1"/>
</dbReference>
<keyword evidence="5 7" id="KW-0805">Transcription regulation</keyword>
<evidence type="ECO:0000313" key="11">
    <source>
        <dbReference type="EMBL" id="EXM38909.1"/>
    </source>
</evidence>
<dbReference type="GO" id="GO:0003723">
    <property type="term" value="F:RNA binding"/>
    <property type="evidence" value="ECO:0007669"/>
    <property type="project" value="UniProtKB-UniRule"/>
</dbReference>
<dbReference type="InterPro" id="IPR012340">
    <property type="entry name" value="NA-bd_OB-fold"/>
</dbReference>
<proteinExistence type="inferred from homology"/>
<dbReference type="CDD" id="cd22529">
    <property type="entry name" value="KH-II_NusA_rpt2"/>
    <property type="match status" value="1"/>
</dbReference>
<dbReference type="GO" id="GO:0003746">
    <property type="term" value="F:translation elongation factor activity"/>
    <property type="evidence" value="ECO:0007669"/>
    <property type="project" value="UniProtKB-KW"/>
</dbReference>
<protein>
    <recommendedName>
        <fullName evidence="7">Transcription termination/antitermination protein NusA</fullName>
    </recommendedName>
</protein>
<organism evidence="11 12">
    <name type="scientific">Ruminococcus albus SY3</name>
    <dbReference type="NCBI Taxonomy" id="1341156"/>
    <lineage>
        <taxon>Bacteria</taxon>
        <taxon>Bacillati</taxon>
        <taxon>Bacillota</taxon>
        <taxon>Clostridia</taxon>
        <taxon>Eubacteriales</taxon>
        <taxon>Oscillospiraceae</taxon>
        <taxon>Ruminococcus</taxon>
    </lineage>
</organism>
<dbReference type="InterPro" id="IPR010213">
    <property type="entry name" value="TF_NusA"/>
</dbReference>
<dbReference type="PANTHER" id="PTHR22648">
    <property type="entry name" value="TRANSCRIPTION TERMINATION FACTOR NUSA"/>
    <property type="match status" value="1"/>
</dbReference>
<keyword evidence="1 7" id="KW-0806">Transcription termination</keyword>
<feature type="domain" description="NusA-like second KH" evidence="10">
    <location>
        <begin position="285"/>
        <end position="362"/>
    </location>
</feature>
<dbReference type="InterPro" id="IPR009019">
    <property type="entry name" value="KH_sf_prok-type"/>
</dbReference>
<evidence type="ECO:0000259" key="8">
    <source>
        <dbReference type="Pfam" id="PF08529"/>
    </source>
</evidence>
<dbReference type="PANTHER" id="PTHR22648:SF0">
    <property type="entry name" value="TRANSCRIPTION TERMINATION_ANTITERMINATION PROTEIN NUSA"/>
    <property type="match status" value="1"/>
</dbReference>
<keyword evidence="4 7" id="KW-0694">RNA-binding</keyword>